<sequence>MKIAHIDKEVREKLLELFADEQISEEWITTPKVIFNGLSPLEVLASEQGKTKVLDAIQRITYGDFS</sequence>
<organism evidence="3 4">
    <name type="scientific">Aliivibrio sifiae</name>
    <dbReference type="NCBI Taxonomy" id="566293"/>
    <lineage>
        <taxon>Bacteria</taxon>
        <taxon>Pseudomonadati</taxon>
        <taxon>Pseudomonadota</taxon>
        <taxon>Gammaproteobacteria</taxon>
        <taxon>Vibrionales</taxon>
        <taxon>Vibrionaceae</taxon>
        <taxon>Aliivibrio</taxon>
    </lineage>
</organism>
<reference evidence="2" key="4">
    <citation type="submission" date="2023-01" db="EMBL/GenBank/DDBJ databases">
        <title>Draft genome sequence of Aliivibrio sifiae strain NBRC 105001.</title>
        <authorList>
            <person name="Sun Q."/>
            <person name="Mori K."/>
        </authorList>
    </citation>
    <scope>NUCLEOTIDE SEQUENCE</scope>
    <source>
        <strain evidence="2">NBRC 105001</strain>
    </source>
</reference>
<accession>A0A2S7XM24</accession>
<reference evidence="3 4" key="2">
    <citation type="submission" date="2016-12" db="EMBL/GenBank/DDBJ databases">
        <title>Diversity of luminous bacteria.</title>
        <authorList>
            <person name="Yoshizawa S."/>
            <person name="Kogure K."/>
        </authorList>
    </citation>
    <scope>NUCLEOTIDE SEQUENCE [LARGE SCALE GENOMIC DNA]</scope>
    <source>
        <strain evidence="3 4">NBRC 105001</strain>
    </source>
</reference>
<gene>
    <name evidence="3" type="ORF">BTO23_10440</name>
    <name evidence="2" type="ORF">GCM10007855_26180</name>
</gene>
<dbReference type="AlphaFoldDB" id="A0A2S7XM24"/>
<dbReference type="Proteomes" id="UP000239273">
    <property type="component" value="Unassembled WGS sequence"/>
</dbReference>
<proteinExistence type="predicted"/>
<feature type="domain" description="Antitoxin Xre/MbcA/ParS-like toxin-binding" evidence="1">
    <location>
        <begin position="14"/>
        <end position="63"/>
    </location>
</feature>
<dbReference type="Pfam" id="PF09722">
    <property type="entry name" value="Xre_MbcA_ParS_C"/>
    <property type="match status" value="1"/>
</dbReference>
<dbReference type="EMBL" id="MSCP01000001">
    <property type="protein sequence ID" value="PQJ94452.1"/>
    <property type="molecule type" value="Genomic_DNA"/>
</dbReference>
<dbReference type="RefSeq" id="WP_105063464.1">
    <property type="nucleotide sequence ID" value="NZ_BSOU01000006.1"/>
</dbReference>
<comment type="caution">
    <text evidence="3">The sequence shown here is derived from an EMBL/GenBank/DDBJ whole genome shotgun (WGS) entry which is preliminary data.</text>
</comment>
<name>A0A2S7XM24_9GAMM</name>
<keyword evidence="5" id="KW-1185">Reference proteome</keyword>
<evidence type="ECO:0000313" key="5">
    <source>
        <dbReference type="Proteomes" id="UP001156660"/>
    </source>
</evidence>
<evidence type="ECO:0000313" key="4">
    <source>
        <dbReference type="Proteomes" id="UP000239273"/>
    </source>
</evidence>
<dbReference type="EMBL" id="BSOU01000006">
    <property type="protein sequence ID" value="GLR75744.1"/>
    <property type="molecule type" value="Genomic_DNA"/>
</dbReference>
<dbReference type="OrthoDB" id="8595277at2"/>
<evidence type="ECO:0000313" key="3">
    <source>
        <dbReference type="EMBL" id="PQJ94452.1"/>
    </source>
</evidence>
<reference evidence="2" key="1">
    <citation type="journal article" date="2014" name="Int. J. Syst. Evol. Microbiol.">
        <title>Complete genome of a new Firmicutes species belonging to the dominant human colonic microbiota ('Ruminococcus bicirculans') reveals two chromosomes and a selective capacity to utilize plant glucans.</title>
        <authorList>
            <consortium name="NISC Comparative Sequencing Program"/>
            <person name="Wegmann U."/>
            <person name="Louis P."/>
            <person name="Goesmann A."/>
            <person name="Henrissat B."/>
            <person name="Duncan S.H."/>
            <person name="Flint H.J."/>
        </authorList>
    </citation>
    <scope>NUCLEOTIDE SEQUENCE</scope>
    <source>
        <strain evidence="2">NBRC 105001</strain>
    </source>
</reference>
<evidence type="ECO:0000313" key="2">
    <source>
        <dbReference type="EMBL" id="GLR75744.1"/>
    </source>
</evidence>
<reference evidence="5" key="3">
    <citation type="journal article" date="2019" name="Int. J. Syst. Evol. Microbiol.">
        <title>The Global Catalogue of Microorganisms (GCM) 10K type strain sequencing project: providing services to taxonomists for standard genome sequencing and annotation.</title>
        <authorList>
            <consortium name="The Broad Institute Genomics Platform"/>
            <consortium name="The Broad Institute Genome Sequencing Center for Infectious Disease"/>
            <person name="Wu L."/>
            <person name="Ma J."/>
        </authorList>
    </citation>
    <scope>NUCLEOTIDE SEQUENCE [LARGE SCALE GENOMIC DNA]</scope>
    <source>
        <strain evidence="5">NBRC 105001</strain>
    </source>
</reference>
<dbReference type="Proteomes" id="UP001156660">
    <property type="component" value="Unassembled WGS sequence"/>
</dbReference>
<evidence type="ECO:0000259" key="1">
    <source>
        <dbReference type="Pfam" id="PF09722"/>
    </source>
</evidence>
<protein>
    <recommendedName>
        <fullName evidence="1">Antitoxin Xre/MbcA/ParS-like toxin-binding domain-containing protein</fullName>
    </recommendedName>
</protein>
<dbReference type="InterPro" id="IPR024467">
    <property type="entry name" value="Xre/MbcA/ParS-like_toxin-bd"/>
</dbReference>